<dbReference type="AlphaFoldDB" id="A0A183NVK6"/>
<name>A0A183NVK6_9TREM</name>
<proteinExistence type="predicted"/>
<sequence length="48" mass="5594">MSFIDEIPNDLCGCFNSTSAHPNKIIFCSLVSRYHIVYHWIHYSVFTS</sequence>
<reference evidence="1 2" key="1">
    <citation type="submission" date="2018-11" db="EMBL/GenBank/DDBJ databases">
        <authorList>
            <consortium name="Pathogen Informatics"/>
        </authorList>
    </citation>
    <scope>NUCLEOTIDE SEQUENCE [LARGE SCALE GENOMIC DNA]</scope>
    <source>
        <strain>Denwood</strain>
        <strain evidence="2">Zambia</strain>
    </source>
</reference>
<dbReference type="EMBL" id="UZAL01027415">
    <property type="protein sequence ID" value="VDP32399.1"/>
    <property type="molecule type" value="Genomic_DNA"/>
</dbReference>
<evidence type="ECO:0000313" key="2">
    <source>
        <dbReference type="Proteomes" id="UP000269396"/>
    </source>
</evidence>
<gene>
    <name evidence="1" type="ORF">SMTD_LOCUS6142</name>
</gene>
<keyword evidence="2" id="KW-1185">Reference proteome</keyword>
<evidence type="ECO:0000313" key="1">
    <source>
        <dbReference type="EMBL" id="VDP32399.1"/>
    </source>
</evidence>
<accession>A0A183NVK6</accession>
<protein>
    <submittedName>
        <fullName evidence="1">Uncharacterized protein</fullName>
    </submittedName>
</protein>
<organism evidence="1 2">
    <name type="scientific">Schistosoma mattheei</name>
    <dbReference type="NCBI Taxonomy" id="31246"/>
    <lineage>
        <taxon>Eukaryota</taxon>
        <taxon>Metazoa</taxon>
        <taxon>Spiralia</taxon>
        <taxon>Lophotrochozoa</taxon>
        <taxon>Platyhelminthes</taxon>
        <taxon>Trematoda</taxon>
        <taxon>Digenea</taxon>
        <taxon>Strigeidida</taxon>
        <taxon>Schistosomatoidea</taxon>
        <taxon>Schistosomatidae</taxon>
        <taxon>Schistosoma</taxon>
    </lineage>
</organism>
<dbReference type="Proteomes" id="UP000269396">
    <property type="component" value="Unassembled WGS sequence"/>
</dbReference>